<evidence type="ECO:0000256" key="2">
    <source>
        <dbReference type="SAM" id="Phobius"/>
    </source>
</evidence>
<proteinExistence type="predicted"/>
<name>A0ABT3N1B3_9GAMM</name>
<keyword evidence="2" id="KW-0812">Transmembrane</keyword>
<dbReference type="EMBL" id="JAPFCC010000001">
    <property type="protein sequence ID" value="MCW7555422.1"/>
    <property type="molecule type" value="Genomic_DNA"/>
</dbReference>
<dbReference type="InterPro" id="IPR027385">
    <property type="entry name" value="Beta-barrel_OMP"/>
</dbReference>
<evidence type="ECO:0000259" key="3">
    <source>
        <dbReference type="Pfam" id="PF13505"/>
    </source>
</evidence>
<protein>
    <submittedName>
        <fullName evidence="4">Porin family protein</fullName>
    </submittedName>
</protein>
<dbReference type="Pfam" id="PF13505">
    <property type="entry name" value="OMP_b-brl"/>
    <property type="match status" value="1"/>
</dbReference>
<organism evidence="4 5">
    <name type="scientific">Endozoicomonas gorgoniicola</name>
    <dbReference type="NCBI Taxonomy" id="1234144"/>
    <lineage>
        <taxon>Bacteria</taxon>
        <taxon>Pseudomonadati</taxon>
        <taxon>Pseudomonadota</taxon>
        <taxon>Gammaproteobacteria</taxon>
        <taxon>Oceanospirillales</taxon>
        <taxon>Endozoicomonadaceae</taxon>
        <taxon>Endozoicomonas</taxon>
    </lineage>
</organism>
<gene>
    <name evidence="4" type="ORF">NX722_22905</name>
</gene>
<reference evidence="4 5" key="1">
    <citation type="submission" date="2022-10" db="EMBL/GenBank/DDBJ databases">
        <title>High-quality genome sequences of two octocoral-associated bacteria, Endozoicomonas euniceicola EF212 and Endozoicomonas gorgoniicola PS125.</title>
        <authorList>
            <person name="Chiou Y.-J."/>
            <person name="Chen Y.-H."/>
        </authorList>
    </citation>
    <scope>NUCLEOTIDE SEQUENCE [LARGE SCALE GENOMIC DNA]</scope>
    <source>
        <strain evidence="4 5">PS125</strain>
    </source>
</reference>
<feature type="domain" description="Outer membrane protein beta-barrel" evidence="3">
    <location>
        <begin position="30"/>
        <end position="235"/>
    </location>
</feature>
<keyword evidence="2" id="KW-0472">Membrane</keyword>
<accession>A0ABT3N1B3</accession>
<evidence type="ECO:0000313" key="5">
    <source>
        <dbReference type="Proteomes" id="UP001209854"/>
    </source>
</evidence>
<sequence>MSKPVIDSGVVKKVNKKRSKATQGFIQAAGFISLWALSVNSFAMEYEFSLGVQAGYSSSRSHFEDKNAFASEVSEYPINGPVLGLYASAGLLINSWILGMEIDYTGRQQSTRASVNNVLDDISEAKKLSFVDRQDVSLLLGYQYSEQVRFYLRGGRSSATYEFSSFSTDNGSSKFDIDMKAPHMGFGIRVNLNDRFALRTDYRFTTFSDKKREAIKSTEYEFEIHTFLLGLEYLF</sequence>
<evidence type="ECO:0000313" key="4">
    <source>
        <dbReference type="EMBL" id="MCW7555422.1"/>
    </source>
</evidence>
<comment type="caution">
    <text evidence="4">The sequence shown here is derived from an EMBL/GenBank/DDBJ whole genome shotgun (WGS) entry which is preliminary data.</text>
</comment>
<dbReference type="InterPro" id="IPR011250">
    <property type="entry name" value="OMP/PagP_B-barrel"/>
</dbReference>
<dbReference type="SUPFAM" id="SSF56925">
    <property type="entry name" value="OMPA-like"/>
    <property type="match status" value="1"/>
</dbReference>
<keyword evidence="1" id="KW-0732">Signal</keyword>
<feature type="transmembrane region" description="Helical" evidence="2">
    <location>
        <begin position="21"/>
        <end position="43"/>
    </location>
</feature>
<dbReference type="Proteomes" id="UP001209854">
    <property type="component" value="Unassembled WGS sequence"/>
</dbReference>
<keyword evidence="2" id="KW-1133">Transmembrane helix</keyword>
<keyword evidence="5" id="KW-1185">Reference proteome</keyword>
<feature type="transmembrane region" description="Helical" evidence="2">
    <location>
        <begin position="83"/>
        <end position="102"/>
    </location>
</feature>
<dbReference type="Gene3D" id="2.40.160.20">
    <property type="match status" value="1"/>
</dbReference>
<dbReference type="RefSeq" id="WP_262565180.1">
    <property type="nucleotide sequence ID" value="NZ_JAPFCC010000001.1"/>
</dbReference>
<evidence type="ECO:0000256" key="1">
    <source>
        <dbReference type="ARBA" id="ARBA00022729"/>
    </source>
</evidence>